<keyword evidence="2" id="KW-1185">Reference proteome</keyword>
<organism evidence="1 2">
    <name type="scientific">Theobroma cacao</name>
    <name type="common">Cacao</name>
    <name type="synonym">Cocoa</name>
    <dbReference type="NCBI Taxonomy" id="3641"/>
    <lineage>
        <taxon>Eukaryota</taxon>
        <taxon>Viridiplantae</taxon>
        <taxon>Streptophyta</taxon>
        <taxon>Embryophyta</taxon>
        <taxon>Tracheophyta</taxon>
        <taxon>Spermatophyta</taxon>
        <taxon>Magnoliopsida</taxon>
        <taxon>eudicotyledons</taxon>
        <taxon>Gunneridae</taxon>
        <taxon>Pentapetalae</taxon>
        <taxon>rosids</taxon>
        <taxon>malvids</taxon>
        <taxon>Malvales</taxon>
        <taxon>Malvaceae</taxon>
        <taxon>Byttnerioideae</taxon>
        <taxon>Theobroma</taxon>
    </lineage>
</organism>
<dbReference type="Gramene" id="EOY16816">
    <property type="protein sequence ID" value="EOY16816"/>
    <property type="gene ID" value="TCM_035704"/>
</dbReference>
<protein>
    <submittedName>
        <fullName evidence="1">Uncharacterized protein</fullName>
    </submittedName>
</protein>
<proteinExistence type="predicted"/>
<name>A0A061FIC2_THECC</name>
<gene>
    <name evidence="1" type="ORF">TCM_035704</name>
</gene>
<evidence type="ECO:0000313" key="1">
    <source>
        <dbReference type="EMBL" id="EOY16816.1"/>
    </source>
</evidence>
<dbReference type="Proteomes" id="UP000026915">
    <property type="component" value="Chromosome 8"/>
</dbReference>
<sequence>MSRGIIDAFFTRKRASIIFPGRKQGSTSCMGFPNAGILIVRGLLVGELHSHFLSNPMKERAALLHVSLEWFLDPILHCLLLPMVPTPPHDTIKNVHLDYQFSTCLFS</sequence>
<dbReference type="InParanoid" id="A0A061FIC2"/>
<reference evidence="1 2" key="1">
    <citation type="journal article" date="2013" name="Genome Biol.">
        <title>The genome sequence of the most widely cultivated cacao type and its use to identify candidate genes regulating pod color.</title>
        <authorList>
            <person name="Motamayor J.C."/>
            <person name="Mockaitis K."/>
            <person name="Schmutz J."/>
            <person name="Haiminen N."/>
            <person name="Iii D.L."/>
            <person name="Cornejo O."/>
            <person name="Findley S.D."/>
            <person name="Zheng P."/>
            <person name="Utro F."/>
            <person name="Royaert S."/>
            <person name="Saski C."/>
            <person name="Jenkins J."/>
            <person name="Podicheti R."/>
            <person name="Zhao M."/>
            <person name="Scheffler B.E."/>
            <person name="Stack J.C."/>
            <person name="Feltus F.A."/>
            <person name="Mustiga G.M."/>
            <person name="Amores F."/>
            <person name="Phillips W."/>
            <person name="Marelli J.P."/>
            <person name="May G.D."/>
            <person name="Shapiro H."/>
            <person name="Ma J."/>
            <person name="Bustamante C.D."/>
            <person name="Schnell R.J."/>
            <person name="Main D."/>
            <person name="Gilbert D."/>
            <person name="Parida L."/>
            <person name="Kuhn D.N."/>
        </authorList>
    </citation>
    <scope>NUCLEOTIDE SEQUENCE [LARGE SCALE GENOMIC DNA]</scope>
    <source>
        <strain evidence="2">cv. Matina 1-6</strain>
    </source>
</reference>
<dbReference type="EMBL" id="CM001886">
    <property type="protein sequence ID" value="EOY16816.1"/>
    <property type="molecule type" value="Genomic_DNA"/>
</dbReference>
<accession>A0A061FIC2</accession>
<evidence type="ECO:0000313" key="2">
    <source>
        <dbReference type="Proteomes" id="UP000026915"/>
    </source>
</evidence>
<dbReference type="AlphaFoldDB" id="A0A061FIC2"/>
<dbReference type="HOGENOM" id="CLU_2214779_0_0_1"/>